<evidence type="ECO:0000313" key="7">
    <source>
        <dbReference type="Proteomes" id="UP000683000"/>
    </source>
</evidence>
<evidence type="ECO:0000256" key="4">
    <source>
        <dbReference type="ARBA" id="ARBA00093447"/>
    </source>
</evidence>
<sequence length="355" mass="38801">MPLRALLRSAPSLAPVPHRAVLAVSGSDATHFLNGLLANNVNGHPSYSAFLHAQGRVLHDVFLFTSPSPTYLIDYDPSPSESPPLLSLLKRFVLRSKVRIRDVTQEWDVWAAWGEHPPVQHTSWLWAASGAVEPVWSASPWGTEHGVILDRRAPGMGRRLLVRKGDTPQEASTHDVLPPDAYVLHRIMHGVPEGSADIQPLHAFPIESNLDVMGGLDFRKGCYVGQELTVRTYHTGVIRKRILPVVLSTTSPSTGPSLHLAIKPSVIPSPNTESDARTPRLRGTSTLLTSIATPSVGPGTAVGLGLLRLEHLRSNIALFTDQAGVADGARWKVEPWWPDWWPKQPSSEKTVDSVD</sequence>
<dbReference type="SUPFAM" id="SSF103025">
    <property type="entry name" value="Folate-binding domain"/>
    <property type="match status" value="1"/>
</dbReference>
<comment type="caution">
    <text evidence="6">The sequence shown here is derived from an EMBL/GenBank/DDBJ whole genome shotgun (WGS) entry which is preliminary data.</text>
</comment>
<dbReference type="OrthoDB" id="191995at2759"/>
<accession>A0A8I2YT99</accession>
<comment type="subcellular location">
    <subcellularLocation>
        <location evidence="1">Mitochondrion</location>
    </subcellularLocation>
</comment>
<dbReference type="NCBIfam" id="TIGR03317">
    <property type="entry name" value="ygfZ_signature"/>
    <property type="match status" value="1"/>
</dbReference>
<organism evidence="6 7">
    <name type="scientific">Boletus reticuloceps</name>
    <dbReference type="NCBI Taxonomy" id="495285"/>
    <lineage>
        <taxon>Eukaryota</taxon>
        <taxon>Fungi</taxon>
        <taxon>Dikarya</taxon>
        <taxon>Basidiomycota</taxon>
        <taxon>Agaricomycotina</taxon>
        <taxon>Agaricomycetes</taxon>
        <taxon>Agaricomycetidae</taxon>
        <taxon>Boletales</taxon>
        <taxon>Boletineae</taxon>
        <taxon>Boletaceae</taxon>
        <taxon>Boletoideae</taxon>
        <taxon>Boletus</taxon>
    </lineage>
</organism>
<proteinExistence type="inferred from homology"/>
<keyword evidence="2" id="KW-0809">Transit peptide</keyword>
<dbReference type="InterPro" id="IPR057460">
    <property type="entry name" value="CAF17_C"/>
</dbReference>
<dbReference type="PANTHER" id="PTHR22602">
    <property type="entry name" value="TRANSFERASE CAF17, MITOCHONDRIAL-RELATED"/>
    <property type="match status" value="1"/>
</dbReference>
<dbReference type="GO" id="GO:0016226">
    <property type="term" value="P:iron-sulfur cluster assembly"/>
    <property type="evidence" value="ECO:0007669"/>
    <property type="project" value="TreeGrafter"/>
</dbReference>
<evidence type="ECO:0000313" key="6">
    <source>
        <dbReference type="EMBL" id="KAG6378799.1"/>
    </source>
</evidence>
<comment type="similarity">
    <text evidence="4">Belongs to the GcvT family. CAF17/IBA57 subfamily.</text>
</comment>
<dbReference type="AlphaFoldDB" id="A0A8I2YT99"/>
<dbReference type="PANTHER" id="PTHR22602:SF0">
    <property type="entry name" value="TRANSFERASE CAF17, MITOCHONDRIAL-RELATED"/>
    <property type="match status" value="1"/>
</dbReference>
<evidence type="ECO:0000256" key="3">
    <source>
        <dbReference type="ARBA" id="ARBA00023128"/>
    </source>
</evidence>
<feature type="domain" description="CAF17 C-terminal" evidence="5">
    <location>
        <begin position="302"/>
        <end position="343"/>
    </location>
</feature>
<evidence type="ECO:0000256" key="1">
    <source>
        <dbReference type="ARBA" id="ARBA00004173"/>
    </source>
</evidence>
<name>A0A8I2YT99_9AGAM</name>
<dbReference type="GO" id="GO:0005759">
    <property type="term" value="C:mitochondrial matrix"/>
    <property type="evidence" value="ECO:0007669"/>
    <property type="project" value="TreeGrafter"/>
</dbReference>
<evidence type="ECO:0000259" key="5">
    <source>
        <dbReference type="Pfam" id="PF25455"/>
    </source>
</evidence>
<dbReference type="InterPro" id="IPR027266">
    <property type="entry name" value="TrmE/GcvT-like"/>
</dbReference>
<reference evidence="6" key="1">
    <citation type="submission" date="2021-03" db="EMBL/GenBank/DDBJ databases">
        <title>Evolutionary innovations through gain and loss of genes in the ectomycorrhizal Boletales.</title>
        <authorList>
            <person name="Wu G."/>
            <person name="Miyauchi S."/>
            <person name="Morin E."/>
            <person name="Yang Z.-L."/>
            <person name="Xu J."/>
            <person name="Martin F.M."/>
        </authorList>
    </citation>
    <scope>NUCLEOTIDE SEQUENCE</scope>
    <source>
        <strain evidence="6">BR01</strain>
    </source>
</reference>
<dbReference type="Proteomes" id="UP000683000">
    <property type="component" value="Unassembled WGS sequence"/>
</dbReference>
<dbReference type="Pfam" id="PF25455">
    <property type="entry name" value="Beta-barrel_CAF17_C"/>
    <property type="match status" value="1"/>
</dbReference>
<evidence type="ECO:0000256" key="2">
    <source>
        <dbReference type="ARBA" id="ARBA00022946"/>
    </source>
</evidence>
<keyword evidence="3" id="KW-0496">Mitochondrion</keyword>
<protein>
    <recommendedName>
        <fullName evidence="5">CAF17 C-terminal domain-containing protein</fullName>
    </recommendedName>
</protein>
<gene>
    <name evidence="6" type="ORF">JVT61DRAFT_13076</name>
</gene>
<keyword evidence="7" id="KW-1185">Reference proteome</keyword>
<dbReference type="Gene3D" id="3.30.1360.120">
    <property type="entry name" value="Probable tRNA modification gtpase trme, domain 1"/>
    <property type="match status" value="1"/>
</dbReference>
<dbReference type="InterPro" id="IPR045179">
    <property type="entry name" value="YgfZ/GcvT"/>
</dbReference>
<dbReference type="EMBL" id="JAGFBS010000006">
    <property type="protein sequence ID" value="KAG6378799.1"/>
    <property type="molecule type" value="Genomic_DNA"/>
</dbReference>
<dbReference type="InterPro" id="IPR017703">
    <property type="entry name" value="YgfZ/GCV_T_CS"/>
</dbReference>